<comment type="similarity">
    <text evidence="1">Belongs to the FrmR/RcnR family.</text>
</comment>
<dbReference type="RefSeq" id="WP_284100002.1">
    <property type="nucleotide sequence ID" value="NZ_JARRAF010000005.1"/>
</dbReference>
<dbReference type="EMBL" id="JARRAF010000005">
    <property type="protein sequence ID" value="MDK2123703.1"/>
    <property type="molecule type" value="Genomic_DNA"/>
</dbReference>
<dbReference type="InterPro" id="IPR003735">
    <property type="entry name" value="Metal_Tscrpt_repr"/>
</dbReference>
<organism evidence="2 3">
    <name type="scientific">Parachitinimonas caeni</name>
    <dbReference type="NCBI Taxonomy" id="3031301"/>
    <lineage>
        <taxon>Bacteria</taxon>
        <taxon>Pseudomonadati</taxon>
        <taxon>Pseudomonadota</taxon>
        <taxon>Betaproteobacteria</taxon>
        <taxon>Neisseriales</taxon>
        <taxon>Chitinibacteraceae</taxon>
        <taxon>Parachitinimonas</taxon>
    </lineage>
</organism>
<evidence type="ECO:0000313" key="2">
    <source>
        <dbReference type="EMBL" id="MDK2123703.1"/>
    </source>
</evidence>
<dbReference type="Pfam" id="PF02583">
    <property type="entry name" value="Trns_repr_metal"/>
    <property type="match status" value="1"/>
</dbReference>
<gene>
    <name evidence="2" type="ORF">PZA18_06540</name>
</gene>
<accession>A0ABT7DUF9</accession>
<keyword evidence="3" id="KW-1185">Reference proteome</keyword>
<proteinExistence type="inferred from homology"/>
<name>A0ABT7DUF9_9NEIS</name>
<protein>
    <submittedName>
        <fullName evidence="2">Metal-sensitive transcriptional regulator</fullName>
    </submittedName>
</protein>
<evidence type="ECO:0000256" key="1">
    <source>
        <dbReference type="ARBA" id="ARBA00005260"/>
    </source>
</evidence>
<dbReference type="Proteomes" id="UP001172778">
    <property type="component" value="Unassembled WGS sequence"/>
</dbReference>
<dbReference type="PANTHER" id="PTHR33677">
    <property type="entry name" value="TRANSCRIPTIONAL REPRESSOR FRMR-RELATED"/>
    <property type="match status" value="1"/>
</dbReference>
<dbReference type="Gene3D" id="1.20.58.1000">
    <property type="entry name" value="Metal-sensitive repressor, helix protomer"/>
    <property type="match status" value="1"/>
</dbReference>
<sequence>MSSPDAGKPAVHRPDKAALAKRMARIQGQVRGIAEMIEADRYCVDVITQVQAARQALAAVADQLLEHHLRGCVSRAISQDHGDAAIEEVLQLLKKSR</sequence>
<dbReference type="CDD" id="cd10148">
    <property type="entry name" value="CsoR-like_DUF156"/>
    <property type="match status" value="1"/>
</dbReference>
<evidence type="ECO:0000313" key="3">
    <source>
        <dbReference type="Proteomes" id="UP001172778"/>
    </source>
</evidence>
<reference evidence="2" key="1">
    <citation type="submission" date="2023-03" db="EMBL/GenBank/DDBJ databases">
        <title>Chitinimonas shenzhenensis gen. nov., sp. nov., a novel member of family Burkholderiaceae isolated from activated sludge collected in Shen Zhen, China.</title>
        <authorList>
            <person name="Wang X."/>
        </authorList>
    </citation>
    <scope>NUCLEOTIDE SEQUENCE</scope>
    <source>
        <strain evidence="2">DQS-5</strain>
    </source>
</reference>
<comment type="caution">
    <text evidence="2">The sequence shown here is derived from an EMBL/GenBank/DDBJ whole genome shotgun (WGS) entry which is preliminary data.</text>
</comment>
<dbReference type="InterPro" id="IPR038390">
    <property type="entry name" value="Metal_Tscrpt_repr_sf"/>
</dbReference>